<evidence type="ECO:0000313" key="1">
    <source>
        <dbReference type="EMBL" id="CAF1036504.1"/>
    </source>
</evidence>
<comment type="caution">
    <text evidence="1">The sequence shown here is derived from an EMBL/GenBank/DDBJ whole genome shotgun (WGS) entry which is preliminary data.</text>
</comment>
<name>A0A814JEI9_9BILA</name>
<keyword evidence="2" id="KW-1185">Reference proteome</keyword>
<dbReference type="AlphaFoldDB" id="A0A814JEI9"/>
<accession>A0A814JEI9</accession>
<dbReference type="Proteomes" id="UP000663879">
    <property type="component" value="Unassembled WGS sequence"/>
</dbReference>
<evidence type="ECO:0000313" key="2">
    <source>
        <dbReference type="Proteomes" id="UP000663879"/>
    </source>
</evidence>
<gene>
    <name evidence="1" type="ORF">OXX778_LOCUS18139</name>
</gene>
<sequence>MSEFNSPLVNRLRSNKNYKPINEQLKQKKKLNNLNKVNQDFGYLVEQLCPIKNSDVLENPDTLFADLDFSFMATDADSG</sequence>
<proteinExistence type="predicted"/>
<reference evidence="1" key="1">
    <citation type="submission" date="2021-02" db="EMBL/GenBank/DDBJ databases">
        <authorList>
            <person name="Nowell W R."/>
        </authorList>
    </citation>
    <scope>NUCLEOTIDE SEQUENCE</scope>
    <source>
        <strain evidence="1">Ploen Becks lab</strain>
    </source>
</reference>
<dbReference type="EMBL" id="CAJNOC010004889">
    <property type="protein sequence ID" value="CAF1036504.1"/>
    <property type="molecule type" value="Genomic_DNA"/>
</dbReference>
<organism evidence="1 2">
    <name type="scientific">Brachionus calyciflorus</name>
    <dbReference type="NCBI Taxonomy" id="104777"/>
    <lineage>
        <taxon>Eukaryota</taxon>
        <taxon>Metazoa</taxon>
        <taxon>Spiralia</taxon>
        <taxon>Gnathifera</taxon>
        <taxon>Rotifera</taxon>
        <taxon>Eurotatoria</taxon>
        <taxon>Monogononta</taxon>
        <taxon>Pseudotrocha</taxon>
        <taxon>Ploima</taxon>
        <taxon>Brachionidae</taxon>
        <taxon>Brachionus</taxon>
    </lineage>
</organism>
<protein>
    <submittedName>
        <fullName evidence="1">Uncharacterized protein</fullName>
    </submittedName>
</protein>